<comment type="catalytic activity">
    <reaction evidence="4 6">
        <text>glucuronate acceptor + UDP-alpha-D-glucuronate = acceptor beta-D-glucuronoside + UDP + H(+)</text>
        <dbReference type="Rhea" id="RHEA:21032"/>
        <dbReference type="ChEBI" id="CHEBI:15378"/>
        <dbReference type="ChEBI" id="CHEBI:58052"/>
        <dbReference type="ChEBI" id="CHEBI:58223"/>
        <dbReference type="ChEBI" id="CHEBI:132367"/>
        <dbReference type="ChEBI" id="CHEBI:132368"/>
        <dbReference type="EC" id="2.4.1.17"/>
    </reaction>
</comment>
<dbReference type="InterPro" id="IPR035595">
    <property type="entry name" value="UDP_glycos_trans_CS"/>
</dbReference>
<evidence type="ECO:0000256" key="4">
    <source>
        <dbReference type="ARBA" id="ARBA00047475"/>
    </source>
</evidence>
<dbReference type="WBParaSite" id="GPUH_0002320101-mRNA-1">
    <property type="protein sequence ID" value="GPUH_0002320101-mRNA-1"/>
    <property type="gene ID" value="GPUH_0002320101"/>
</dbReference>
<evidence type="ECO:0000256" key="1">
    <source>
        <dbReference type="ARBA" id="ARBA00009995"/>
    </source>
</evidence>
<protein>
    <recommendedName>
        <fullName evidence="6">UDP-glucuronosyltransferase</fullName>
        <ecNumber evidence="6">2.4.1.17</ecNumber>
    </recommendedName>
</protein>
<dbReference type="GO" id="GO:0015020">
    <property type="term" value="F:glucuronosyltransferase activity"/>
    <property type="evidence" value="ECO:0007669"/>
    <property type="project" value="UniProtKB-EC"/>
</dbReference>
<keyword evidence="2 5" id="KW-0328">Glycosyltransferase</keyword>
<dbReference type="EC" id="2.4.1.17" evidence="6"/>
<evidence type="ECO:0000256" key="5">
    <source>
        <dbReference type="RuleBase" id="RU003718"/>
    </source>
</evidence>
<dbReference type="PANTHER" id="PTHR48043:SF145">
    <property type="entry name" value="FI06409P-RELATED"/>
    <property type="match status" value="1"/>
</dbReference>
<keyword evidence="3 5" id="KW-0808">Transferase</keyword>
<dbReference type="OrthoDB" id="5835829at2759"/>
<dbReference type="InterPro" id="IPR050271">
    <property type="entry name" value="UDP-glycosyltransferase"/>
</dbReference>
<dbReference type="FunFam" id="3.40.50.2000:FF:000021">
    <property type="entry name" value="UDP-glucuronosyltransferase"/>
    <property type="match status" value="1"/>
</dbReference>
<dbReference type="EMBL" id="UYRT01097030">
    <property type="protein sequence ID" value="VDN41099.1"/>
    <property type="molecule type" value="Genomic_DNA"/>
</dbReference>
<evidence type="ECO:0000313" key="7">
    <source>
        <dbReference type="EMBL" id="VDN41099.1"/>
    </source>
</evidence>
<reference evidence="9" key="1">
    <citation type="submission" date="2016-06" db="UniProtKB">
        <authorList>
            <consortium name="WormBaseParasite"/>
        </authorList>
    </citation>
    <scope>IDENTIFICATION</scope>
</reference>
<dbReference type="InterPro" id="IPR002213">
    <property type="entry name" value="UDP_glucos_trans"/>
</dbReference>
<dbReference type="Pfam" id="PF00201">
    <property type="entry name" value="UDPGT"/>
    <property type="match status" value="1"/>
</dbReference>
<evidence type="ECO:0000313" key="9">
    <source>
        <dbReference type="WBParaSite" id="GPUH_0002320101-mRNA-1"/>
    </source>
</evidence>
<name>A0A183EQD1_9BILA</name>
<dbReference type="SUPFAM" id="SSF53756">
    <property type="entry name" value="UDP-Glycosyltransferase/glycogen phosphorylase"/>
    <property type="match status" value="1"/>
</dbReference>
<accession>A0A183EQD1</accession>
<dbReference type="AlphaFoldDB" id="A0A183EQD1"/>
<comment type="similarity">
    <text evidence="1 5">Belongs to the UDP-glycosyltransferase family.</text>
</comment>
<dbReference type="PROSITE" id="PS00375">
    <property type="entry name" value="UDPGT"/>
    <property type="match status" value="1"/>
</dbReference>
<evidence type="ECO:0000256" key="2">
    <source>
        <dbReference type="ARBA" id="ARBA00022676"/>
    </source>
</evidence>
<reference evidence="7 8" key="2">
    <citation type="submission" date="2018-11" db="EMBL/GenBank/DDBJ databases">
        <authorList>
            <consortium name="Pathogen Informatics"/>
        </authorList>
    </citation>
    <scope>NUCLEOTIDE SEQUENCE [LARGE SCALE GENOMIC DNA]</scope>
</reference>
<comment type="subcellular location">
    <subcellularLocation>
        <location evidence="6">Membrane</location>
        <topology evidence="6">Single-pass membrane protein</topology>
    </subcellularLocation>
</comment>
<dbReference type="Gene3D" id="3.40.50.2000">
    <property type="entry name" value="Glycogen Phosphorylase B"/>
    <property type="match status" value="1"/>
</dbReference>
<evidence type="ECO:0000256" key="6">
    <source>
        <dbReference type="RuleBase" id="RU362059"/>
    </source>
</evidence>
<evidence type="ECO:0000313" key="8">
    <source>
        <dbReference type="Proteomes" id="UP000271098"/>
    </source>
</evidence>
<sequence>MDGATDGAVLMSFGSIAKSSEMSPDLKEIFTGAFKSMPNLKFLWKYESENDPLVEAPNIIKKKWLPQNDLLYHPNLRVFITHCGLNSLFESAYAGVPLICIPLFGDQLRNAKIVEKRGISISLHKNTLSSMALKTAINEIMLNDK</sequence>
<dbReference type="CDD" id="cd03784">
    <property type="entry name" value="GT1_Gtf-like"/>
    <property type="match status" value="1"/>
</dbReference>
<dbReference type="PANTHER" id="PTHR48043">
    <property type="entry name" value="EG:EG0003.4 PROTEIN-RELATED"/>
    <property type="match status" value="1"/>
</dbReference>
<evidence type="ECO:0000256" key="3">
    <source>
        <dbReference type="ARBA" id="ARBA00022679"/>
    </source>
</evidence>
<dbReference type="GO" id="GO:0016020">
    <property type="term" value="C:membrane"/>
    <property type="evidence" value="ECO:0007669"/>
    <property type="project" value="UniProtKB-SubCell"/>
</dbReference>
<organism evidence="9">
    <name type="scientific">Gongylonema pulchrum</name>
    <dbReference type="NCBI Taxonomy" id="637853"/>
    <lineage>
        <taxon>Eukaryota</taxon>
        <taxon>Metazoa</taxon>
        <taxon>Ecdysozoa</taxon>
        <taxon>Nematoda</taxon>
        <taxon>Chromadorea</taxon>
        <taxon>Rhabditida</taxon>
        <taxon>Spirurina</taxon>
        <taxon>Spiruromorpha</taxon>
        <taxon>Spiruroidea</taxon>
        <taxon>Gongylonematidae</taxon>
        <taxon>Gongylonema</taxon>
    </lineage>
</organism>
<keyword evidence="8" id="KW-1185">Reference proteome</keyword>
<dbReference type="Proteomes" id="UP000271098">
    <property type="component" value="Unassembled WGS sequence"/>
</dbReference>
<gene>
    <name evidence="7" type="ORF">GPUH_LOCUS23174</name>
</gene>
<proteinExistence type="inferred from homology"/>